<protein>
    <submittedName>
        <fullName evidence="2">(northern house mosquito) hypothetical protein</fullName>
    </submittedName>
</protein>
<dbReference type="EMBL" id="HBUE01131084">
    <property type="protein sequence ID" value="CAG6496466.1"/>
    <property type="molecule type" value="Transcribed_RNA"/>
</dbReference>
<evidence type="ECO:0000256" key="1">
    <source>
        <dbReference type="SAM" id="MobiDB-lite"/>
    </source>
</evidence>
<dbReference type="EMBL" id="HBUE01320572">
    <property type="protein sequence ID" value="CAG6587883.1"/>
    <property type="molecule type" value="Transcribed_RNA"/>
</dbReference>
<organism evidence="2">
    <name type="scientific">Culex pipiens</name>
    <name type="common">House mosquito</name>
    <dbReference type="NCBI Taxonomy" id="7175"/>
    <lineage>
        <taxon>Eukaryota</taxon>
        <taxon>Metazoa</taxon>
        <taxon>Ecdysozoa</taxon>
        <taxon>Arthropoda</taxon>
        <taxon>Hexapoda</taxon>
        <taxon>Insecta</taxon>
        <taxon>Pterygota</taxon>
        <taxon>Neoptera</taxon>
        <taxon>Endopterygota</taxon>
        <taxon>Diptera</taxon>
        <taxon>Nematocera</taxon>
        <taxon>Culicoidea</taxon>
        <taxon>Culicidae</taxon>
        <taxon>Culicinae</taxon>
        <taxon>Culicini</taxon>
        <taxon>Culex</taxon>
        <taxon>Culex</taxon>
    </lineage>
</organism>
<dbReference type="EMBL" id="HBUE01131083">
    <property type="protein sequence ID" value="CAG6496464.1"/>
    <property type="molecule type" value="Transcribed_RNA"/>
</dbReference>
<proteinExistence type="predicted"/>
<accession>A0A8D8KFG8</accession>
<evidence type="ECO:0000313" key="2">
    <source>
        <dbReference type="EMBL" id="CAG6587883.1"/>
    </source>
</evidence>
<reference evidence="2" key="1">
    <citation type="submission" date="2021-05" db="EMBL/GenBank/DDBJ databases">
        <authorList>
            <person name="Alioto T."/>
            <person name="Alioto T."/>
            <person name="Gomez Garrido J."/>
        </authorList>
    </citation>
    <scope>NUCLEOTIDE SEQUENCE</scope>
</reference>
<feature type="compositionally biased region" description="Basic and acidic residues" evidence="1">
    <location>
        <begin position="127"/>
        <end position="136"/>
    </location>
</feature>
<feature type="region of interest" description="Disordered" evidence="1">
    <location>
        <begin position="106"/>
        <end position="136"/>
    </location>
</feature>
<sequence>MQHASFLHCQRTLRGLRATVPPSTSGYQISSLKIIRNAPATHPVLPSRSKKSRPRSLRPDMSALFQAGHAGHRAVRAGRAHRWRVPLCRSREQTVQVRSEKLALVAHTRPRRKRETSPGATLPRAVLHREPVDAAR</sequence>
<dbReference type="EMBL" id="HBUE01214064">
    <property type="protein sequence ID" value="CAG6535895.1"/>
    <property type="molecule type" value="Transcribed_RNA"/>
</dbReference>
<dbReference type="AlphaFoldDB" id="A0A8D8KFG8"/>
<name>A0A8D8KFG8_CULPI</name>